<evidence type="ECO:0000313" key="3">
    <source>
        <dbReference type="Proteomes" id="UP000184096"/>
    </source>
</evidence>
<evidence type="ECO:0000313" key="2">
    <source>
        <dbReference type="EMBL" id="SHN85158.1"/>
    </source>
</evidence>
<proteinExistence type="predicted"/>
<reference evidence="3" key="1">
    <citation type="submission" date="2016-11" db="EMBL/GenBank/DDBJ databases">
        <authorList>
            <person name="Varghese N."/>
            <person name="Submissions S."/>
        </authorList>
    </citation>
    <scope>NUCLEOTIDE SEQUENCE [LARGE SCALE GENOMIC DNA]</scope>
    <source>
        <strain evidence="3">GAS401</strain>
    </source>
</reference>
<dbReference type="AlphaFoldDB" id="A0A1M7UQA6"/>
<sequence>MTKFGLLGAAAALLCALTAPVMARHLVSTPAHPGQSLFCATREAGNPHSKYCDYLAWSKWRQRGSWDSSLDNACLHNPAFVPGECGFNQQGQPLFGTPTMW</sequence>
<evidence type="ECO:0008006" key="4">
    <source>
        <dbReference type="Google" id="ProtNLM"/>
    </source>
</evidence>
<feature type="chain" id="PRO_5012952331" description="Secreted protein" evidence="1">
    <location>
        <begin position="24"/>
        <end position="101"/>
    </location>
</feature>
<keyword evidence="3" id="KW-1185">Reference proteome</keyword>
<accession>A0A1M7UQA6</accession>
<dbReference type="Proteomes" id="UP000184096">
    <property type="component" value="Chromosome I"/>
</dbReference>
<keyword evidence="1" id="KW-0732">Signal</keyword>
<evidence type="ECO:0000256" key="1">
    <source>
        <dbReference type="SAM" id="SignalP"/>
    </source>
</evidence>
<dbReference type="RefSeq" id="WP_156898801.1">
    <property type="nucleotide sequence ID" value="NZ_LT670849.1"/>
</dbReference>
<feature type="signal peptide" evidence="1">
    <location>
        <begin position="1"/>
        <end position="23"/>
    </location>
</feature>
<gene>
    <name evidence="2" type="ORF">SAMN05444170_6182</name>
</gene>
<organism evidence="2 3">
    <name type="scientific">Bradyrhizobium erythrophlei</name>
    <dbReference type="NCBI Taxonomy" id="1437360"/>
    <lineage>
        <taxon>Bacteria</taxon>
        <taxon>Pseudomonadati</taxon>
        <taxon>Pseudomonadota</taxon>
        <taxon>Alphaproteobacteria</taxon>
        <taxon>Hyphomicrobiales</taxon>
        <taxon>Nitrobacteraceae</taxon>
        <taxon>Bradyrhizobium</taxon>
    </lineage>
</organism>
<protein>
    <recommendedName>
        <fullName evidence="4">Secreted protein</fullName>
    </recommendedName>
</protein>
<dbReference type="EMBL" id="LT670849">
    <property type="protein sequence ID" value="SHN85158.1"/>
    <property type="molecule type" value="Genomic_DNA"/>
</dbReference>
<name>A0A1M7UQA6_9BRAD</name>